<sequence length="239" mass="27344">MGWFNRKKTSTNNTQTTQKDSSIVRSQSITTCLNAGFHPASSLPTIRETKLRPADEIAGRLHAIKALVLWLMVPSENLPDEKIINFINQNKLFGYMTLEEKEILDASRNDIELRNSIGWKFENAWPLAWYFGYDEPEISGQMMTGEQMQEIFINYTCSLDTLISDWLPQQHTLEEEKLVEKEDLFYCLHNAVRSAQLGGNTTPDGFDPIANGGVIHERRHSLTWMLSNGTEWENTDLST</sequence>
<dbReference type="RefSeq" id="WP_253679875.1">
    <property type="nucleotide sequence ID" value="NZ_CP050861.1"/>
</dbReference>
<evidence type="ECO:0000313" key="3">
    <source>
        <dbReference type="Proteomes" id="UP001056837"/>
    </source>
</evidence>
<organism evidence="2 3">
    <name type="scientific">Tenacibaculum mesophilum</name>
    <dbReference type="NCBI Taxonomy" id="104268"/>
    <lineage>
        <taxon>Bacteria</taxon>
        <taxon>Pseudomonadati</taxon>
        <taxon>Bacteroidota</taxon>
        <taxon>Flavobacteriia</taxon>
        <taxon>Flavobacteriales</taxon>
        <taxon>Flavobacteriaceae</taxon>
        <taxon>Tenacibaculum</taxon>
    </lineage>
</organism>
<feature type="compositionally biased region" description="Low complexity" evidence="1">
    <location>
        <begin position="10"/>
        <end position="21"/>
    </location>
</feature>
<dbReference type="Proteomes" id="UP001056837">
    <property type="component" value="Chromosome"/>
</dbReference>
<accession>A0AAE9MQZ3</accession>
<dbReference type="EMBL" id="CP050861">
    <property type="protein sequence ID" value="UTD16668.1"/>
    <property type="molecule type" value="Genomic_DNA"/>
</dbReference>
<dbReference type="InterPro" id="IPR025368">
    <property type="entry name" value="DUF4272"/>
</dbReference>
<gene>
    <name evidence="2" type="ORF">HER15_14765</name>
</gene>
<name>A0AAE9MQZ3_9FLAO</name>
<evidence type="ECO:0000256" key="1">
    <source>
        <dbReference type="SAM" id="MobiDB-lite"/>
    </source>
</evidence>
<dbReference type="AlphaFoldDB" id="A0AAE9MQZ3"/>
<feature type="region of interest" description="Disordered" evidence="1">
    <location>
        <begin position="1"/>
        <end position="22"/>
    </location>
</feature>
<evidence type="ECO:0000313" key="2">
    <source>
        <dbReference type="EMBL" id="UTD16668.1"/>
    </source>
</evidence>
<reference evidence="2" key="1">
    <citation type="submission" date="2020-04" db="EMBL/GenBank/DDBJ databases">
        <title>Tenacibaculum mesophilum bac2.</title>
        <authorList>
            <person name="Li M."/>
        </authorList>
    </citation>
    <scope>NUCLEOTIDE SEQUENCE</scope>
    <source>
        <strain evidence="2">Bac2</strain>
    </source>
</reference>
<proteinExistence type="predicted"/>
<protein>
    <submittedName>
        <fullName evidence="2">DUF4272 domain-containing protein</fullName>
    </submittedName>
</protein>
<dbReference type="Pfam" id="PF14094">
    <property type="entry name" value="DUF4272"/>
    <property type="match status" value="1"/>
</dbReference>